<feature type="non-terminal residue" evidence="1">
    <location>
        <position position="1"/>
    </location>
</feature>
<name>A0A699JS74_TANCI</name>
<accession>A0A699JS74</accession>
<protein>
    <submittedName>
        <fullName evidence="1">Uncharacterized protein</fullName>
    </submittedName>
</protein>
<evidence type="ECO:0000313" key="1">
    <source>
        <dbReference type="EMBL" id="GFA50297.1"/>
    </source>
</evidence>
<sequence>CSNTGTIRPESGWEKSEVLMIEYVSIVETDMVIHTAKTYMMKLVVEIECFGMSADEFDKKTRSSDGLQPKQADLSCVHCWVILVINPLYLTTVSFGVDAAMDFKEKHAKCLMLLVKDLVLSSQDDAVD</sequence>
<comment type="caution">
    <text evidence="1">The sequence shown here is derived from an EMBL/GenBank/DDBJ whole genome shotgun (WGS) entry which is preliminary data.</text>
</comment>
<gene>
    <name evidence="1" type="ORF">Tci_622269</name>
</gene>
<proteinExistence type="predicted"/>
<reference evidence="1" key="1">
    <citation type="journal article" date="2019" name="Sci. Rep.">
        <title>Draft genome of Tanacetum cinerariifolium, the natural source of mosquito coil.</title>
        <authorList>
            <person name="Yamashiro T."/>
            <person name="Shiraishi A."/>
            <person name="Satake H."/>
            <person name="Nakayama K."/>
        </authorList>
    </citation>
    <scope>NUCLEOTIDE SEQUENCE</scope>
</reference>
<dbReference type="EMBL" id="BKCJ010435341">
    <property type="protein sequence ID" value="GFA50297.1"/>
    <property type="molecule type" value="Genomic_DNA"/>
</dbReference>
<organism evidence="1">
    <name type="scientific">Tanacetum cinerariifolium</name>
    <name type="common">Dalmatian daisy</name>
    <name type="synonym">Chrysanthemum cinerariifolium</name>
    <dbReference type="NCBI Taxonomy" id="118510"/>
    <lineage>
        <taxon>Eukaryota</taxon>
        <taxon>Viridiplantae</taxon>
        <taxon>Streptophyta</taxon>
        <taxon>Embryophyta</taxon>
        <taxon>Tracheophyta</taxon>
        <taxon>Spermatophyta</taxon>
        <taxon>Magnoliopsida</taxon>
        <taxon>eudicotyledons</taxon>
        <taxon>Gunneridae</taxon>
        <taxon>Pentapetalae</taxon>
        <taxon>asterids</taxon>
        <taxon>campanulids</taxon>
        <taxon>Asterales</taxon>
        <taxon>Asteraceae</taxon>
        <taxon>Asteroideae</taxon>
        <taxon>Anthemideae</taxon>
        <taxon>Anthemidinae</taxon>
        <taxon>Tanacetum</taxon>
    </lineage>
</organism>
<dbReference type="AlphaFoldDB" id="A0A699JS74"/>